<dbReference type="Proteomes" id="UP000005240">
    <property type="component" value="Unassembled WGS sequence"/>
</dbReference>
<keyword evidence="4" id="KW-1185">Reference proteome</keyword>
<dbReference type="EnsemblFungi" id="PTTG_28181-t43_1">
    <property type="protein sequence ID" value="PTTG_28181-t43_1-p1"/>
    <property type="gene ID" value="PTTG_28181"/>
</dbReference>
<reference evidence="2" key="1">
    <citation type="submission" date="2009-11" db="EMBL/GenBank/DDBJ databases">
        <authorList>
            <consortium name="The Broad Institute Genome Sequencing Platform"/>
            <person name="Ward D."/>
            <person name="Feldgarden M."/>
            <person name="Earl A."/>
            <person name="Young S.K."/>
            <person name="Zeng Q."/>
            <person name="Koehrsen M."/>
            <person name="Alvarado L."/>
            <person name="Berlin A."/>
            <person name="Bochicchio J."/>
            <person name="Borenstein D."/>
            <person name="Chapman S.B."/>
            <person name="Chen Z."/>
            <person name="Engels R."/>
            <person name="Freedman E."/>
            <person name="Gellesch M."/>
            <person name="Goldberg J."/>
            <person name="Griggs A."/>
            <person name="Gujja S."/>
            <person name="Heilman E."/>
            <person name="Heiman D."/>
            <person name="Hepburn T."/>
            <person name="Howarth C."/>
            <person name="Jen D."/>
            <person name="Larson L."/>
            <person name="Lewis B."/>
            <person name="Mehta T."/>
            <person name="Park D."/>
            <person name="Pearson M."/>
            <person name="Roberts A."/>
            <person name="Saif S."/>
            <person name="Shea T."/>
            <person name="Shenoy N."/>
            <person name="Sisk P."/>
            <person name="Stolte C."/>
            <person name="Sykes S."/>
            <person name="Thomson T."/>
            <person name="Walk T."/>
            <person name="White J."/>
            <person name="Yandava C."/>
            <person name="Izard J."/>
            <person name="Baranova O.V."/>
            <person name="Blanton J.M."/>
            <person name="Tanner A.C."/>
            <person name="Dewhirst F.E."/>
            <person name="Haas B."/>
            <person name="Nusbaum C."/>
            <person name="Birren B."/>
        </authorList>
    </citation>
    <scope>NUCLEOTIDE SEQUENCE [LARGE SCALE GENOMIC DNA]</scope>
    <source>
        <strain evidence="2">1-1 BBBD Race 1</strain>
    </source>
</reference>
<dbReference type="VEuPathDB" id="FungiDB:PTTG_28181"/>
<reference evidence="3 4" key="3">
    <citation type="journal article" date="2017" name="G3 (Bethesda)">
        <title>Comparative analysis highlights variable genome content of wheat rusts and divergence of the mating loci.</title>
        <authorList>
            <person name="Cuomo C.A."/>
            <person name="Bakkeren G."/>
            <person name="Khalil H.B."/>
            <person name="Panwar V."/>
            <person name="Joly D."/>
            <person name="Linning R."/>
            <person name="Sakthikumar S."/>
            <person name="Song X."/>
            <person name="Adiconis X."/>
            <person name="Fan L."/>
            <person name="Goldberg J.M."/>
            <person name="Levin J.Z."/>
            <person name="Young S."/>
            <person name="Zeng Q."/>
            <person name="Anikster Y."/>
            <person name="Bruce M."/>
            <person name="Wang M."/>
            <person name="Yin C."/>
            <person name="McCallum B."/>
            <person name="Szabo L.J."/>
            <person name="Hulbert S."/>
            <person name="Chen X."/>
            <person name="Fellers J.P."/>
        </authorList>
    </citation>
    <scope>NUCLEOTIDE SEQUENCE</scope>
    <source>
        <strain evidence="3">isolate 1-1 / race 1 (BBBD)</strain>
        <strain evidence="4">Isolate 1-1 / race 1 (BBBD)</strain>
    </source>
</reference>
<accession>A0A180GE76</accession>
<evidence type="ECO:0000313" key="4">
    <source>
        <dbReference type="Proteomes" id="UP000005240"/>
    </source>
</evidence>
<gene>
    <name evidence="2" type="ORF">PTTG_28181</name>
</gene>
<feature type="region of interest" description="Disordered" evidence="1">
    <location>
        <begin position="1"/>
        <end position="30"/>
    </location>
</feature>
<dbReference type="EMBL" id="ADAS02000093">
    <property type="protein sequence ID" value="OAV90839.1"/>
    <property type="molecule type" value="Genomic_DNA"/>
</dbReference>
<reference evidence="3" key="4">
    <citation type="submission" date="2025-05" db="UniProtKB">
        <authorList>
            <consortium name="EnsemblFungi"/>
        </authorList>
    </citation>
    <scope>IDENTIFICATION</scope>
    <source>
        <strain evidence="3">isolate 1-1 / race 1 (BBBD)</strain>
    </source>
</reference>
<dbReference type="AlphaFoldDB" id="A0A180GE76"/>
<evidence type="ECO:0000313" key="2">
    <source>
        <dbReference type="EMBL" id="OAV90839.1"/>
    </source>
</evidence>
<proteinExistence type="predicted"/>
<feature type="region of interest" description="Disordered" evidence="1">
    <location>
        <begin position="190"/>
        <end position="210"/>
    </location>
</feature>
<feature type="compositionally biased region" description="Basic and acidic residues" evidence="1">
    <location>
        <begin position="1"/>
        <end position="23"/>
    </location>
</feature>
<organism evidence="2">
    <name type="scientific">Puccinia triticina (isolate 1-1 / race 1 (BBBD))</name>
    <name type="common">Brown leaf rust fungus</name>
    <dbReference type="NCBI Taxonomy" id="630390"/>
    <lineage>
        <taxon>Eukaryota</taxon>
        <taxon>Fungi</taxon>
        <taxon>Dikarya</taxon>
        <taxon>Basidiomycota</taxon>
        <taxon>Pucciniomycotina</taxon>
        <taxon>Pucciniomycetes</taxon>
        <taxon>Pucciniales</taxon>
        <taxon>Pucciniaceae</taxon>
        <taxon>Puccinia</taxon>
    </lineage>
</organism>
<evidence type="ECO:0000256" key="1">
    <source>
        <dbReference type="SAM" id="MobiDB-lite"/>
    </source>
</evidence>
<reference evidence="2" key="2">
    <citation type="submission" date="2016-05" db="EMBL/GenBank/DDBJ databases">
        <title>Comparative analysis highlights variable genome content of wheat rusts and divergence of the mating loci.</title>
        <authorList>
            <person name="Cuomo C.A."/>
            <person name="Bakkeren G."/>
            <person name="Szabo L."/>
            <person name="Khalil H."/>
            <person name="Joly D."/>
            <person name="Goldberg J."/>
            <person name="Young S."/>
            <person name="Zeng Q."/>
            <person name="Fellers J."/>
        </authorList>
    </citation>
    <scope>NUCLEOTIDE SEQUENCE [LARGE SCALE GENOMIC DNA]</scope>
    <source>
        <strain evidence="2">1-1 BBBD Race 1</strain>
    </source>
</reference>
<evidence type="ECO:0000313" key="3">
    <source>
        <dbReference type="EnsemblFungi" id="PTTG_28181-t43_1-p1"/>
    </source>
</evidence>
<protein>
    <submittedName>
        <fullName evidence="2 3">Uncharacterized protein</fullName>
    </submittedName>
</protein>
<sequence>MSDKGEQVTADEDAKSLNKREPSTTDNGPFQAVEPFLNWIQGVEIHFITRDVTNDDNKLFITGTLLDETNLLSLYRKKANSYKGKPWIYFKARLFDYTLPASWHDDLKEKLLHLTMADSESFITYSNQARTLQSLYNFDKVLMSDHDLAELYGMPRNLKAKVKEWKWQVLDAPNFKYGFFEQRWTLPTSNTDSSNNAVESSTTTSPNAGF</sequence>
<name>A0A180GE76_PUCT1</name>